<dbReference type="InterPro" id="IPR013766">
    <property type="entry name" value="Thioredoxin_domain"/>
</dbReference>
<dbReference type="PANTHER" id="PTHR42852:SF17">
    <property type="entry name" value="THIOREDOXIN-LIKE PROTEIN HI_1115"/>
    <property type="match status" value="1"/>
</dbReference>
<evidence type="ECO:0000259" key="4">
    <source>
        <dbReference type="PROSITE" id="PS51352"/>
    </source>
</evidence>
<protein>
    <submittedName>
        <fullName evidence="5">Redoxin family protein</fullName>
    </submittedName>
</protein>
<dbReference type="PANTHER" id="PTHR42852">
    <property type="entry name" value="THIOL:DISULFIDE INTERCHANGE PROTEIN DSBE"/>
    <property type="match status" value="1"/>
</dbReference>
<comment type="subcellular location">
    <subcellularLocation>
        <location evidence="1">Cell envelope</location>
    </subcellularLocation>
</comment>
<feature type="signal peptide" evidence="3">
    <location>
        <begin position="1"/>
        <end position="25"/>
    </location>
</feature>
<feature type="domain" description="Thioredoxin" evidence="4">
    <location>
        <begin position="63"/>
        <end position="212"/>
    </location>
</feature>
<evidence type="ECO:0000313" key="6">
    <source>
        <dbReference type="Proteomes" id="UP001172738"/>
    </source>
</evidence>
<evidence type="ECO:0000313" key="5">
    <source>
        <dbReference type="EMBL" id="MDN4473839.1"/>
    </source>
</evidence>
<evidence type="ECO:0000256" key="2">
    <source>
        <dbReference type="ARBA" id="ARBA00022748"/>
    </source>
</evidence>
<organism evidence="5 6">
    <name type="scientific">Demequina zhanjiangensis</name>
    <dbReference type="NCBI Taxonomy" id="3051659"/>
    <lineage>
        <taxon>Bacteria</taxon>
        <taxon>Bacillati</taxon>
        <taxon>Actinomycetota</taxon>
        <taxon>Actinomycetes</taxon>
        <taxon>Micrococcales</taxon>
        <taxon>Demequinaceae</taxon>
        <taxon>Demequina</taxon>
    </lineage>
</organism>
<reference evidence="5" key="1">
    <citation type="submission" date="2023-06" db="EMBL/GenBank/DDBJ databases">
        <title>SYSU T00b26.</title>
        <authorList>
            <person name="Gao L."/>
            <person name="Fang B.-Z."/>
            <person name="Li W.-J."/>
        </authorList>
    </citation>
    <scope>NUCLEOTIDE SEQUENCE</scope>
    <source>
        <strain evidence="5">SYSU T00b26</strain>
    </source>
</reference>
<dbReference type="RefSeq" id="WP_301129760.1">
    <property type="nucleotide sequence ID" value="NZ_JAUHPV010000008.1"/>
</dbReference>
<sequence length="213" mass="21872">MNTLRTVPAPVVRAALLGGAAFALAACASPGAEPASTPDAEMSATHDAMESGDAMTDDAMDEESMSDDTMDEAAADVPEQLQFTTTLLADGATFDGASLAGQDTLIWVWASWCPTCQAEAPEVVDAASRLPEGVGFYGLPGKSDVADAQAFVDEYGVDGFPHLFDDDGTLWANFGVSYQPALVLIDDDGSVEVMPGATDADGIVAAAEKLAAS</sequence>
<dbReference type="InterPro" id="IPR050553">
    <property type="entry name" value="Thioredoxin_ResA/DsbE_sf"/>
</dbReference>
<dbReference type="PROSITE" id="PS51257">
    <property type="entry name" value="PROKAR_LIPOPROTEIN"/>
    <property type="match status" value="1"/>
</dbReference>
<name>A0ABT8G549_9MICO</name>
<feature type="chain" id="PRO_5045370007" evidence="3">
    <location>
        <begin position="26"/>
        <end position="213"/>
    </location>
</feature>
<keyword evidence="3" id="KW-0732">Signal</keyword>
<keyword evidence="2" id="KW-0201">Cytochrome c-type biogenesis</keyword>
<keyword evidence="6" id="KW-1185">Reference proteome</keyword>
<evidence type="ECO:0000256" key="1">
    <source>
        <dbReference type="ARBA" id="ARBA00004196"/>
    </source>
</evidence>
<accession>A0ABT8G549</accession>
<dbReference type="Proteomes" id="UP001172738">
    <property type="component" value="Unassembled WGS sequence"/>
</dbReference>
<dbReference type="Pfam" id="PF08534">
    <property type="entry name" value="Redoxin"/>
    <property type="match status" value="1"/>
</dbReference>
<dbReference type="InterPro" id="IPR036249">
    <property type="entry name" value="Thioredoxin-like_sf"/>
</dbReference>
<dbReference type="InterPro" id="IPR017937">
    <property type="entry name" value="Thioredoxin_CS"/>
</dbReference>
<dbReference type="PROSITE" id="PS51352">
    <property type="entry name" value="THIOREDOXIN_2"/>
    <property type="match status" value="1"/>
</dbReference>
<dbReference type="SUPFAM" id="SSF52833">
    <property type="entry name" value="Thioredoxin-like"/>
    <property type="match status" value="1"/>
</dbReference>
<proteinExistence type="predicted"/>
<dbReference type="Gene3D" id="3.40.30.10">
    <property type="entry name" value="Glutaredoxin"/>
    <property type="match status" value="1"/>
</dbReference>
<gene>
    <name evidence="5" type="ORF">QQX04_12610</name>
</gene>
<comment type="caution">
    <text evidence="5">The sequence shown here is derived from an EMBL/GenBank/DDBJ whole genome shotgun (WGS) entry which is preliminary data.</text>
</comment>
<dbReference type="PROSITE" id="PS00194">
    <property type="entry name" value="THIOREDOXIN_1"/>
    <property type="match status" value="1"/>
</dbReference>
<dbReference type="InterPro" id="IPR013740">
    <property type="entry name" value="Redoxin"/>
</dbReference>
<evidence type="ECO:0000256" key="3">
    <source>
        <dbReference type="SAM" id="SignalP"/>
    </source>
</evidence>
<dbReference type="EMBL" id="JAUHPV010000008">
    <property type="protein sequence ID" value="MDN4473839.1"/>
    <property type="molecule type" value="Genomic_DNA"/>
</dbReference>